<comment type="caution">
    <text evidence="3">The sequence shown here is derived from an EMBL/GenBank/DDBJ whole genome shotgun (WGS) entry which is preliminary data.</text>
</comment>
<protein>
    <submittedName>
        <fullName evidence="3">Uncharacterized protein</fullName>
    </submittedName>
</protein>
<gene>
    <name evidence="3" type="ORF">EGW08_012777</name>
</gene>
<dbReference type="OrthoDB" id="10584444at2759"/>
<feature type="transmembrane region" description="Helical" evidence="2">
    <location>
        <begin position="340"/>
        <end position="362"/>
    </location>
</feature>
<dbReference type="EMBL" id="RQTK01000449">
    <property type="protein sequence ID" value="RUS79473.1"/>
    <property type="molecule type" value="Genomic_DNA"/>
</dbReference>
<proteinExistence type="predicted"/>
<evidence type="ECO:0000256" key="1">
    <source>
        <dbReference type="SAM" id="MobiDB-lite"/>
    </source>
</evidence>
<evidence type="ECO:0000313" key="3">
    <source>
        <dbReference type="EMBL" id="RUS79473.1"/>
    </source>
</evidence>
<sequence length="409" mass="42932">MGLLTAITSTAAASLSTRTTITKAKARPKESTTTADSIPPPQPPTRATTAKTRTTDPTPRTASSTKTIITTTASPASTATTTTTTTTASPASTATTTTATTTPPRQKSLIMLMLCLLVPTSQGVPPPPPPAVPNLEPYSSTTSASTTTVGPGGGWEEPEIRLGEFFYISFPDPVAEQFIACLCDAASQSCSVQYKLRENQTSTDFPFRYRVLSLRQARLPANDSRPAPQDPSPNPYLPYFVCDVLNFVPGEDIACVRQRASDDACGATGKCQSYSANFTLAGCGFECSQLAWLSAFTVPITYSGFEHLVSVSPNTTCLHSDGDDGGGDGGGDDNDGVTTLGLAVGLASVALVAGLVALTACLMCRRRQRLGKPDDSSKSKPPKPNSDLDPHSNGSHNRGFQEGQSHDQE</sequence>
<dbReference type="AlphaFoldDB" id="A0A3S1A0B7"/>
<name>A0A3S1A0B7_ELYCH</name>
<feature type="region of interest" description="Disordered" evidence="1">
    <location>
        <begin position="369"/>
        <end position="409"/>
    </location>
</feature>
<accession>A0A3S1A0B7</accession>
<dbReference type="Proteomes" id="UP000271974">
    <property type="component" value="Unassembled WGS sequence"/>
</dbReference>
<keyword evidence="2" id="KW-0812">Transmembrane</keyword>
<organism evidence="3 4">
    <name type="scientific">Elysia chlorotica</name>
    <name type="common">Eastern emerald elysia</name>
    <name type="synonym">Sea slug</name>
    <dbReference type="NCBI Taxonomy" id="188477"/>
    <lineage>
        <taxon>Eukaryota</taxon>
        <taxon>Metazoa</taxon>
        <taxon>Spiralia</taxon>
        <taxon>Lophotrochozoa</taxon>
        <taxon>Mollusca</taxon>
        <taxon>Gastropoda</taxon>
        <taxon>Heterobranchia</taxon>
        <taxon>Euthyneura</taxon>
        <taxon>Panpulmonata</taxon>
        <taxon>Sacoglossa</taxon>
        <taxon>Placobranchoidea</taxon>
        <taxon>Plakobranchidae</taxon>
        <taxon>Elysia</taxon>
    </lineage>
</organism>
<keyword evidence="2" id="KW-1133">Transmembrane helix</keyword>
<reference evidence="3 4" key="1">
    <citation type="submission" date="2019-01" db="EMBL/GenBank/DDBJ databases">
        <title>A draft genome assembly of the solar-powered sea slug Elysia chlorotica.</title>
        <authorList>
            <person name="Cai H."/>
            <person name="Li Q."/>
            <person name="Fang X."/>
            <person name="Li J."/>
            <person name="Curtis N.E."/>
            <person name="Altenburger A."/>
            <person name="Shibata T."/>
            <person name="Feng M."/>
            <person name="Maeda T."/>
            <person name="Schwartz J.A."/>
            <person name="Shigenobu S."/>
            <person name="Lundholm N."/>
            <person name="Nishiyama T."/>
            <person name="Yang H."/>
            <person name="Hasebe M."/>
            <person name="Li S."/>
            <person name="Pierce S.K."/>
            <person name="Wang J."/>
        </authorList>
    </citation>
    <scope>NUCLEOTIDE SEQUENCE [LARGE SCALE GENOMIC DNA]</scope>
    <source>
        <strain evidence="3">EC2010</strain>
        <tissue evidence="3">Whole organism of an adult</tissue>
    </source>
</reference>
<feature type="compositionally biased region" description="Low complexity" evidence="1">
    <location>
        <begin position="45"/>
        <end position="102"/>
    </location>
</feature>
<feature type="non-terminal residue" evidence="3">
    <location>
        <position position="409"/>
    </location>
</feature>
<keyword evidence="4" id="KW-1185">Reference proteome</keyword>
<keyword evidence="2" id="KW-0472">Membrane</keyword>
<evidence type="ECO:0000256" key="2">
    <source>
        <dbReference type="SAM" id="Phobius"/>
    </source>
</evidence>
<evidence type="ECO:0000313" key="4">
    <source>
        <dbReference type="Proteomes" id="UP000271974"/>
    </source>
</evidence>
<feature type="region of interest" description="Disordered" evidence="1">
    <location>
        <begin position="18"/>
        <end position="102"/>
    </location>
</feature>